<name>A0ACC0WCR0_9STRA</name>
<dbReference type="EMBL" id="CM047581">
    <property type="protein sequence ID" value="KAI9916537.1"/>
    <property type="molecule type" value="Genomic_DNA"/>
</dbReference>
<gene>
    <name evidence="1" type="ORF">PsorP6_017211</name>
</gene>
<keyword evidence="2" id="KW-1185">Reference proteome</keyword>
<proteinExistence type="predicted"/>
<evidence type="ECO:0000313" key="1">
    <source>
        <dbReference type="EMBL" id="KAI9916537.1"/>
    </source>
</evidence>
<accession>A0ACC0WCR0</accession>
<dbReference type="Proteomes" id="UP001163321">
    <property type="component" value="Chromosome 2"/>
</dbReference>
<protein>
    <submittedName>
        <fullName evidence="1">Uncharacterized protein</fullName>
    </submittedName>
</protein>
<organism evidence="1 2">
    <name type="scientific">Peronosclerospora sorghi</name>
    <dbReference type="NCBI Taxonomy" id="230839"/>
    <lineage>
        <taxon>Eukaryota</taxon>
        <taxon>Sar</taxon>
        <taxon>Stramenopiles</taxon>
        <taxon>Oomycota</taxon>
        <taxon>Peronosporomycetes</taxon>
        <taxon>Peronosporales</taxon>
        <taxon>Peronosporaceae</taxon>
        <taxon>Peronosclerospora</taxon>
    </lineage>
</organism>
<sequence>MEYVPVADWGISLENIGLLVPGQDLELVPARFVLVAEVLYVIVGSKWPDERLDIFGSAPLPFFPGGARVWVFSSKVNTEEIIV</sequence>
<reference evidence="1 2" key="1">
    <citation type="journal article" date="2022" name="bioRxiv">
        <title>The genome of the oomycete Peronosclerospora sorghi, a cosmopolitan pathogen of maize and sorghum, is inflated with dispersed pseudogenes.</title>
        <authorList>
            <person name="Fletcher K."/>
            <person name="Martin F."/>
            <person name="Isakeit T."/>
            <person name="Cavanaugh K."/>
            <person name="Magill C."/>
            <person name="Michelmore R."/>
        </authorList>
    </citation>
    <scope>NUCLEOTIDE SEQUENCE [LARGE SCALE GENOMIC DNA]</scope>
    <source>
        <strain evidence="1">P6</strain>
    </source>
</reference>
<comment type="caution">
    <text evidence="1">The sequence shown here is derived from an EMBL/GenBank/DDBJ whole genome shotgun (WGS) entry which is preliminary data.</text>
</comment>
<evidence type="ECO:0000313" key="2">
    <source>
        <dbReference type="Proteomes" id="UP001163321"/>
    </source>
</evidence>